<dbReference type="PATRIC" id="fig|1235789.3.peg.1985"/>
<dbReference type="SUPFAM" id="SSF54001">
    <property type="entry name" value="Cysteine proteinases"/>
    <property type="match status" value="1"/>
</dbReference>
<protein>
    <recommendedName>
        <fullName evidence="5">Transglutaminase-like domain-containing protein</fullName>
    </recommendedName>
</protein>
<evidence type="ECO:0000256" key="1">
    <source>
        <dbReference type="SAM" id="Coils"/>
    </source>
</evidence>
<evidence type="ECO:0000313" key="4">
    <source>
        <dbReference type="Proteomes" id="UP000014140"/>
    </source>
</evidence>
<feature type="transmembrane region" description="Helical" evidence="2">
    <location>
        <begin position="12"/>
        <end position="32"/>
    </location>
</feature>
<keyword evidence="2" id="KW-1133">Transmembrane helix</keyword>
<evidence type="ECO:0008006" key="5">
    <source>
        <dbReference type="Google" id="ProtNLM"/>
    </source>
</evidence>
<dbReference type="PROSITE" id="PS51257">
    <property type="entry name" value="PROKAR_LIPOPROTEIN"/>
    <property type="match status" value="1"/>
</dbReference>
<dbReference type="PANTHER" id="PTHR35532">
    <property type="entry name" value="SIMILAR TO POLYHYDROXYALKANOATE DEPOLYMERASE"/>
    <property type="match status" value="1"/>
</dbReference>
<dbReference type="InterPro" id="IPR038765">
    <property type="entry name" value="Papain-like_cys_pep_sf"/>
</dbReference>
<reference evidence="3 4" key="1">
    <citation type="submission" date="2013-04" db="EMBL/GenBank/DDBJ databases">
        <title>The Genome Sequence of Parabacteroides goldsteinii dnLKV18.</title>
        <authorList>
            <consortium name="The Broad Institute Genomics Platform"/>
            <consortium name="The Broad Institute Genome Sequencing Center for Infectious Disease"/>
            <person name="Earl A."/>
            <person name="Xavier R."/>
            <person name="Kuhn K."/>
            <person name="Stappenbeck T."/>
            <person name="Walker B."/>
            <person name="Young S."/>
            <person name="Zeng Q."/>
            <person name="Gargeya S."/>
            <person name="Fitzgerald M."/>
            <person name="Haas B."/>
            <person name="Abouelleil A."/>
            <person name="Allen A.W."/>
            <person name="Alvarado L."/>
            <person name="Arachchi H.M."/>
            <person name="Berlin A.M."/>
            <person name="Chapman S.B."/>
            <person name="Gainer-Dewar J."/>
            <person name="Goldberg J."/>
            <person name="Griggs A."/>
            <person name="Gujja S."/>
            <person name="Hansen M."/>
            <person name="Howarth C."/>
            <person name="Imamovic A."/>
            <person name="Ireland A."/>
            <person name="Larimer J."/>
            <person name="McCowan C."/>
            <person name="Murphy C."/>
            <person name="Pearson M."/>
            <person name="Poon T.W."/>
            <person name="Priest M."/>
            <person name="Roberts A."/>
            <person name="Saif S."/>
            <person name="Shea T."/>
            <person name="Sisk P."/>
            <person name="Sykes S."/>
            <person name="Wortman J."/>
            <person name="Nusbaum C."/>
            <person name="Birren B."/>
        </authorList>
    </citation>
    <scope>NUCLEOTIDE SEQUENCE [LARGE SCALE GENOMIC DNA]</scope>
    <source>
        <strain evidence="4">dnLKV18</strain>
    </source>
</reference>
<keyword evidence="4" id="KW-1185">Reference proteome</keyword>
<evidence type="ECO:0000313" key="3">
    <source>
        <dbReference type="EMBL" id="EOS18332.1"/>
    </source>
</evidence>
<keyword evidence="2" id="KW-0472">Membrane</keyword>
<dbReference type="PANTHER" id="PTHR35532:SF5">
    <property type="entry name" value="CARBOHYDRATE-BINDING DOMAIN-CONTAINING PROTEIN"/>
    <property type="match status" value="1"/>
</dbReference>
<name>S0GQ73_9BACT</name>
<feature type="coiled-coil region" evidence="1">
    <location>
        <begin position="34"/>
        <end position="65"/>
    </location>
</feature>
<keyword evidence="1" id="KW-0175">Coiled coil</keyword>
<organism evidence="3 4">
    <name type="scientific">Parabacteroides goldsteinii dnLKV18</name>
    <dbReference type="NCBI Taxonomy" id="1235789"/>
    <lineage>
        <taxon>Bacteria</taxon>
        <taxon>Pseudomonadati</taxon>
        <taxon>Bacteroidota</taxon>
        <taxon>Bacteroidia</taxon>
        <taxon>Bacteroidales</taxon>
        <taxon>Tannerellaceae</taxon>
        <taxon>Parabacteroides</taxon>
    </lineage>
</organism>
<dbReference type="HOGENOM" id="CLU_014876_1_0_10"/>
<dbReference type="EMBL" id="ASSQ01000011">
    <property type="protein sequence ID" value="EOS18332.1"/>
    <property type="molecule type" value="Genomic_DNA"/>
</dbReference>
<dbReference type="AlphaFoldDB" id="S0GQ73"/>
<gene>
    <name evidence="3" type="ORF">C803_01994</name>
</gene>
<sequence>MHNLRNKVNRGLLMKNLFTKGINILLAVFLIACNTQHDKKMEQALENAQENRQELEKVFSHYEKDSTKLAAARFLIENMSYHFTQEQYYTSSEKERYRPDVVNFDGFQSVKSHCDSLTRRGYKIKTHNKYDISTLDSHFLIDNIELAFTVWQKPWAKNVSFNDFCKYILPYRAQCEEVSHLRREIMERFVPILDSAKVKTPLEACFVLNEHLKGIMKYGQTGLPLYPTIDETYRSGISQCEGLCNLGTFIMRACGIPVTVEQTTWTKMDLGHSWCVVLDNRKFYSFGPGEDQPDTHARSFSEVRHRRPAKVYRSRFDPDFSIMDKKDDGYVTTLKSPLIYDVTNEYLDKTTLIKVSVDKNNRKKGKSNQVYLCTYNYYEWCPIAIGHRKDTVCYFENVVGDNIFMVADSPDGNKLRNITAPFYTDKDGNIRKFIPQKEHKQTFTLNKRKKKLDQEHTLHFWDTEKERFIPLEYASSTDTTQTYDQIPASALLWFTIPERIVNQRIFFIENDSIKSY</sequence>
<proteinExistence type="predicted"/>
<dbReference type="Proteomes" id="UP000014140">
    <property type="component" value="Unassembled WGS sequence"/>
</dbReference>
<evidence type="ECO:0000256" key="2">
    <source>
        <dbReference type="SAM" id="Phobius"/>
    </source>
</evidence>
<comment type="caution">
    <text evidence="3">The sequence shown here is derived from an EMBL/GenBank/DDBJ whole genome shotgun (WGS) entry which is preliminary data.</text>
</comment>
<accession>S0GQ73</accession>
<keyword evidence="2" id="KW-0812">Transmembrane</keyword>